<proteinExistence type="predicted"/>
<accession>A0ACC2PM80</accession>
<dbReference type="Proteomes" id="UP001239111">
    <property type="component" value="Chromosome 1"/>
</dbReference>
<evidence type="ECO:0000313" key="2">
    <source>
        <dbReference type="Proteomes" id="UP001239111"/>
    </source>
</evidence>
<gene>
    <name evidence="1" type="ORF">QAD02_020196</name>
</gene>
<keyword evidence="2" id="KW-1185">Reference proteome</keyword>
<dbReference type="EMBL" id="CM056741">
    <property type="protein sequence ID" value="KAJ8684404.1"/>
    <property type="molecule type" value="Genomic_DNA"/>
</dbReference>
<evidence type="ECO:0000313" key="1">
    <source>
        <dbReference type="EMBL" id="KAJ8684404.1"/>
    </source>
</evidence>
<reference evidence="1" key="1">
    <citation type="submission" date="2023-04" db="EMBL/GenBank/DDBJ databases">
        <title>A chromosome-level genome assembly of the parasitoid wasp Eretmocerus hayati.</title>
        <authorList>
            <person name="Zhong Y."/>
            <person name="Liu S."/>
            <person name="Liu Y."/>
        </authorList>
    </citation>
    <scope>NUCLEOTIDE SEQUENCE</scope>
    <source>
        <strain evidence="1">ZJU_SS_LIU_2023</strain>
    </source>
</reference>
<name>A0ACC2PM80_9HYME</name>
<protein>
    <submittedName>
        <fullName evidence="1">Uncharacterized protein</fullName>
    </submittedName>
</protein>
<organism evidence="1 2">
    <name type="scientific">Eretmocerus hayati</name>
    <dbReference type="NCBI Taxonomy" id="131215"/>
    <lineage>
        <taxon>Eukaryota</taxon>
        <taxon>Metazoa</taxon>
        <taxon>Ecdysozoa</taxon>
        <taxon>Arthropoda</taxon>
        <taxon>Hexapoda</taxon>
        <taxon>Insecta</taxon>
        <taxon>Pterygota</taxon>
        <taxon>Neoptera</taxon>
        <taxon>Endopterygota</taxon>
        <taxon>Hymenoptera</taxon>
        <taxon>Apocrita</taxon>
        <taxon>Proctotrupomorpha</taxon>
        <taxon>Chalcidoidea</taxon>
        <taxon>Aphelinidae</taxon>
        <taxon>Aphelininae</taxon>
        <taxon>Eretmocerus</taxon>
    </lineage>
</organism>
<sequence>MYIGPSALPNNDSDPGKDVKTDGWSSIYSMYQDVHVMIWIGFGFLMTFLKKYSQSAVGLTFLVGAIFVQVAILCDGIYNMGNNHKAMLSLESLLSADVAVAAPLISMGAVLGKISYMQLISMGIIELFVYTANKRIGESYFAAVDDGGSVNVHAFGAYFGLAVSFILGMKEKPKDNSLERSSYQSDIFAMIGTLFLWLFWPSFNSATLTGDEQQRAIANTLLSIAASCVMSFAVSAIVTNEYKFNMVHVQNSTLAGGVAIGTVAGMMCEPVEALIVGSISGVISVLGYRFLTPLIQKRLKLHDTCGVHNLHGMPAVFAGLAGAFFAGIATEANYDYSLYKVFPARIPCVGPDLNTINENYRVKLNPGLNRSAREQAAYQLLALAVTLTIAIGSGLVTGLLISIPYCGSIAESQKFNDAANWDIEDADFHGISPAKKDEENRTVEVAMNRFQAR</sequence>
<comment type="caution">
    <text evidence="1">The sequence shown here is derived from an EMBL/GenBank/DDBJ whole genome shotgun (WGS) entry which is preliminary data.</text>
</comment>